<dbReference type="RefSeq" id="WP_283485630.1">
    <property type="nucleotide sequence ID" value="NZ_CP125947.1"/>
</dbReference>
<proteinExistence type="predicted"/>
<accession>A0ABY8SRC7</accession>
<sequence length="54" mass="6258">MSQSQTSNSLLRFWDTVKQMFLLSSVTPAMPDEKKPQPTEAEKKKQEQKQVHPL</sequence>
<evidence type="ECO:0000256" key="1">
    <source>
        <dbReference type="SAM" id="MobiDB-lite"/>
    </source>
</evidence>
<dbReference type="EMBL" id="CP125947">
    <property type="protein sequence ID" value="WHS64489.1"/>
    <property type="molecule type" value="Genomic_DNA"/>
</dbReference>
<feature type="region of interest" description="Disordered" evidence="1">
    <location>
        <begin position="26"/>
        <end position="54"/>
    </location>
</feature>
<keyword evidence="3" id="KW-1185">Reference proteome</keyword>
<gene>
    <name evidence="2" type="ORF">QMY55_18630</name>
</gene>
<protein>
    <submittedName>
        <fullName evidence="2">Uncharacterized protein</fullName>
    </submittedName>
</protein>
<reference evidence="2 3" key="1">
    <citation type="submission" date="2023-05" db="EMBL/GenBank/DDBJ databases">
        <authorList>
            <person name="Yin Y."/>
            <person name="Lu Z."/>
        </authorList>
    </citation>
    <scope>NUCLEOTIDE SEQUENCE [LARGE SCALE GENOMIC DNA]</scope>
    <source>
        <strain evidence="2 3">ZM22</strain>
    </source>
</reference>
<dbReference type="Proteomes" id="UP001240697">
    <property type="component" value="Chromosome"/>
</dbReference>
<organism evidence="2 3">
    <name type="scientific">Comamonas resistens</name>
    <dbReference type="NCBI Taxonomy" id="3046670"/>
    <lineage>
        <taxon>Bacteria</taxon>
        <taxon>Pseudomonadati</taxon>
        <taxon>Pseudomonadota</taxon>
        <taxon>Betaproteobacteria</taxon>
        <taxon>Burkholderiales</taxon>
        <taxon>Comamonadaceae</taxon>
        <taxon>Comamonas</taxon>
    </lineage>
</organism>
<evidence type="ECO:0000313" key="2">
    <source>
        <dbReference type="EMBL" id="WHS64489.1"/>
    </source>
</evidence>
<evidence type="ECO:0000313" key="3">
    <source>
        <dbReference type="Proteomes" id="UP001240697"/>
    </source>
</evidence>
<name>A0ABY8SRC7_9BURK</name>
<feature type="compositionally biased region" description="Basic and acidic residues" evidence="1">
    <location>
        <begin position="31"/>
        <end position="54"/>
    </location>
</feature>